<name>R7AI51_9FIRM</name>
<dbReference type="PANTHER" id="PTHR12993:SF11">
    <property type="entry name" value="N-ACETYLGLUCOSAMINYL-PHOSPHATIDYLINOSITOL DE-N-ACETYLASE"/>
    <property type="match status" value="1"/>
</dbReference>
<reference evidence="4" key="1">
    <citation type="submission" date="2012-11" db="EMBL/GenBank/DDBJ databases">
        <title>Dependencies among metagenomic species, viruses, plasmids and units of genetic variation.</title>
        <authorList>
            <person name="Nielsen H.B."/>
            <person name="Almeida M."/>
            <person name="Juncker A.S."/>
            <person name="Rasmussen S."/>
            <person name="Li J."/>
            <person name="Sunagawa S."/>
            <person name="Plichta D."/>
            <person name="Gautier L."/>
            <person name="Le Chatelier E."/>
            <person name="Peletier E."/>
            <person name="Bonde I."/>
            <person name="Nielsen T."/>
            <person name="Manichanh C."/>
            <person name="Arumugam M."/>
            <person name="Batto J."/>
            <person name="Santos M.B.Q.D."/>
            <person name="Blom N."/>
            <person name="Borruel N."/>
            <person name="Burgdorf K.S."/>
            <person name="Boumezbeur F."/>
            <person name="Casellas F."/>
            <person name="Dore J."/>
            <person name="Guarner F."/>
            <person name="Hansen T."/>
            <person name="Hildebrand F."/>
            <person name="Kaas R.S."/>
            <person name="Kennedy S."/>
            <person name="Kristiansen K."/>
            <person name="Kultima J.R."/>
            <person name="Leonard P."/>
            <person name="Levenez F."/>
            <person name="Lund O."/>
            <person name="Moumen B."/>
            <person name="Le Paslier D."/>
            <person name="Pons N."/>
            <person name="Pedersen O."/>
            <person name="Prifti E."/>
            <person name="Qin J."/>
            <person name="Raes J."/>
            <person name="Tap J."/>
            <person name="Tims S."/>
            <person name="Ussery D.W."/>
            <person name="Yamada T."/>
            <person name="MetaHit consortium"/>
            <person name="Renault P."/>
            <person name="Sicheritz-Ponten T."/>
            <person name="Bork P."/>
            <person name="Wang J."/>
            <person name="Brunak S."/>
            <person name="Ehrlich S.D."/>
        </authorList>
    </citation>
    <scope>NUCLEOTIDE SEQUENCE [LARGE SCALE GENOMIC DNA]</scope>
</reference>
<dbReference type="EMBL" id="CBHH010000052">
    <property type="protein sequence ID" value="CDD58015.1"/>
    <property type="molecule type" value="Genomic_DNA"/>
</dbReference>
<evidence type="ECO:0000313" key="5">
    <source>
        <dbReference type="Proteomes" id="UP000018141"/>
    </source>
</evidence>
<dbReference type="AlphaFoldDB" id="R7AI51"/>
<feature type="signal peptide" evidence="3">
    <location>
        <begin position="1"/>
        <end position="38"/>
    </location>
</feature>
<comment type="caution">
    <text evidence="4">The sequence shown here is derived from an EMBL/GenBank/DDBJ whole genome shotgun (WGS) entry which is preliminary data.</text>
</comment>
<gene>
    <name evidence="4" type="ORF">BN656_01919</name>
</gene>
<evidence type="ECO:0000256" key="2">
    <source>
        <dbReference type="SAM" id="Phobius"/>
    </source>
</evidence>
<keyword evidence="2" id="KW-1133">Transmembrane helix</keyword>
<dbReference type="InterPro" id="IPR003737">
    <property type="entry name" value="GlcNAc_PI_deacetylase-related"/>
</dbReference>
<feature type="transmembrane region" description="Helical" evidence="2">
    <location>
        <begin position="476"/>
        <end position="502"/>
    </location>
</feature>
<dbReference type="GO" id="GO:0016811">
    <property type="term" value="F:hydrolase activity, acting on carbon-nitrogen (but not peptide) bonds, in linear amides"/>
    <property type="evidence" value="ECO:0007669"/>
    <property type="project" value="TreeGrafter"/>
</dbReference>
<organism evidence="4 5">
    <name type="scientific">Bacteroides pectinophilus CAG:437</name>
    <dbReference type="NCBI Taxonomy" id="1263051"/>
    <lineage>
        <taxon>Bacteria</taxon>
        <taxon>Bacillati</taxon>
        <taxon>Bacillota</taxon>
        <taxon>Clostridia</taxon>
        <taxon>Eubacteriales</taxon>
    </lineage>
</organism>
<accession>R7AI51</accession>
<evidence type="ECO:0000313" key="4">
    <source>
        <dbReference type="EMBL" id="CDD58015.1"/>
    </source>
</evidence>
<evidence type="ECO:0008006" key="6">
    <source>
        <dbReference type="Google" id="ProtNLM"/>
    </source>
</evidence>
<keyword evidence="2" id="KW-0472">Membrane</keyword>
<keyword evidence="1" id="KW-0175">Coiled coil</keyword>
<dbReference type="Pfam" id="PF02585">
    <property type="entry name" value="PIG-L"/>
    <property type="match status" value="1"/>
</dbReference>
<keyword evidence="2" id="KW-0812">Transmembrane</keyword>
<dbReference type="SUPFAM" id="SSF102588">
    <property type="entry name" value="LmbE-like"/>
    <property type="match status" value="1"/>
</dbReference>
<evidence type="ECO:0000256" key="1">
    <source>
        <dbReference type="SAM" id="Coils"/>
    </source>
</evidence>
<proteinExistence type="predicted"/>
<sequence length="521" mass="57746">MMDIRNIKRKIMQAVTAAAMTAAVTAGICMTGAVTAQAAEQTAQATEHTAQTAEQKTGADSSVQASKVNINIVPANKESTAKIKDGSYSTSITFTADNTLTITPADANDRIYGLYITWAARPGEWTLTYDGGTKKCGRNAFLHEYVEIPEGTASAVIELSQKEKICNIDAYSAGTLPDDVQVWEPECARADMLVLSTHADDEILFLGGVLAQYAGEDKLDVQVVYFSNYFGGTVIREHEKLDGLWELGVRHYPVNGDFPDQYADDLAAAEKLYGHDEAAAFVVEQIRRFKPQVCVAQDTDGEYGHGTHKLTSAAMQEAVTVSMDSDKYPESAAEYGVWNVAKTYIHLYGENKIKLDCRQPLDNLGGRTALEAATAAYKKHVSQQWCWFYVSDTYEYSISDFGLYRTTVGEDTGNDMMEHITSYEEQEKQARQQAEERRAKKQAEEESKAKAEYELQYGVPVGESSPDKVPQFLEKVGITIILMIAVMLVIALVAAFVSSMVYRRKNMKKSRRQKCGTKKRR</sequence>
<feature type="chain" id="PRO_5004427695" description="PIG-L family deacetylase" evidence="3">
    <location>
        <begin position="39"/>
        <end position="521"/>
    </location>
</feature>
<dbReference type="InterPro" id="IPR024078">
    <property type="entry name" value="LmbE-like_dom_sf"/>
</dbReference>
<keyword evidence="3" id="KW-0732">Signal</keyword>
<protein>
    <recommendedName>
        <fullName evidence="6">PIG-L family deacetylase</fullName>
    </recommendedName>
</protein>
<dbReference type="PANTHER" id="PTHR12993">
    <property type="entry name" value="N-ACETYLGLUCOSAMINYL-PHOSPHATIDYLINOSITOL DE-N-ACETYLASE-RELATED"/>
    <property type="match status" value="1"/>
</dbReference>
<dbReference type="Proteomes" id="UP000018141">
    <property type="component" value="Unassembled WGS sequence"/>
</dbReference>
<evidence type="ECO:0000256" key="3">
    <source>
        <dbReference type="SAM" id="SignalP"/>
    </source>
</evidence>
<dbReference type="Gene3D" id="3.40.50.10320">
    <property type="entry name" value="LmbE-like"/>
    <property type="match status" value="1"/>
</dbReference>
<feature type="coiled-coil region" evidence="1">
    <location>
        <begin position="420"/>
        <end position="456"/>
    </location>
</feature>